<dbReference type="Proteomes" id="UP000198855">
    <property type="component" value="Unassembled WGS sequence"/>
</dbReference>
<dbReference type="STRING" id="1045775.SAMN05216378_3666"/>
<evidence type="ECO:0000256" key="5">
    <source>
        <dbReference type="ARBA" id="ARBA00022692"/>
    </source>
</evidence>
<evidence type="ECO:0000256" key="4">
    <source>
        <dbReference type="ARBA" id="ARBA00022544"/>
    </source>
</evidence>
<keyword evidence="3" id="KW-0813">Transport</keyword>
<dbReference type="EMBL" id="FOMT01000003">
    <property type="protein sequence ID" value="SFE59642.1"/>
    <property type="molecule type" value="Genomic_DNA"/>
</dbReference>
<feature type="transmembrane region" description="Helical" evidence="8">
    <location>
        <begin position="307"/>
        <end position="331"/>
    </location>
</feature>
<keyword evidence="7 8" id="KW-0472">Membrane</keyword>
<evidence type="ECO:0000256" key="3">
    <source>
        <dbReference type="ARBA" id="ARBA00022448"/>
    </source>
</evidence>
<dbReference type="RefSeq" id="WP_091187636.1">
    <property type="nucleotide sequence ID" value="NZ_FOMT01000003.1"/>
</dbReference>
<feature type="transmembrane region" description="Helical" evidence="8">
    <location>
        <begin position="179"/>
        <end position="206"/>
    </location>
</feature>
<proteinExistence type="inferred from homology"/>
<reference evidence="10" key="1">
    <citation type="submission" date="2016-10" db="EMBL/GenBank/DDBJ databases">
        <authorList>
            <person name="Varghese N."/>
            <person name="Submissions S."/>
        </authorList>
    </citation>
    <scope>NUCLEOTIDE SEQUENCE [LARGE SCALE GENOMIC DNA]</scope>
    <source>
        <strain evidence="10">CGMCC 1.10784</strain>
    </source>
</reference>
<accession>A0A1I2BU53</accession>
<dbReference type="OrthoDB" id="2078716at2"/>
<feature type="transmembrane region" description="Helical" evidence="8">
    <location>
        <begin position="12"/>
        <end position="28"/>
    </location>
</feature>
<comment type="similarity">
    <text evidence="2">Belongs to the amino acid-polyamine-organocation (APC) superfamily. Spore germination protein (SGP) (TC 2.A.3.9) family.</text>
</comment>
<feature type="transmembrane region" description="Helical" evidence="8">
    <location>
        <begin position="40"/>
        <end position="61"/>
    </location>
</feature>
<keyword evidence="5 8" id="KW-0812">Transmembrane</keyword>
<evidence type="ECO:0000256" key="1">
    <source>
        <dbReference type="ARBA" id="ARBA00004141"/>
    </source>
</evidence>
<dbReference type="Pfam" id="PF03845">
    <property type="entry name" value="Spore_permease"/>
    <property type="match status" value="1"/>
</dbReference>
<comment type="subcellular location">
    <subcellularLocation>
        <location evidence="1">Membrane</location>
        <topology evidence="1">Multi-pass membrane protein</topology>
    </subcellularLocation>
</comment>
<keyword evidence="4" id="KW-0309">Germination</keyword>
<dbReference type="NCBIfam" id="TIGR00912">
    <property type="entry name" value="2A0309"/>
    <property type="match status" value="1"/>
</dbReference>
<evidence type="ECO:0000256" key="8">
    <source>
        <dbReference type="SAM" id="Phobius"/>
    </source>
</evidence>
<dbReference type="GO" id="GO:0009847">
    <property type="term" value="P:spore germination"/>
    <property type="evidence" value="ECO:0007669"/>
    <property type="project" value="InterPro"/>
</dbReference>
<gene>
    <name evidence="9" type="ORF">SAMN05216378_3666</name>
</gene>
<evidence type="ECO:0000313" key="10">
    <source>
        <dbReference type="Proteomes" id="UP000198855"/>
    </source>
</evidence>
<protein>
    <submittedName>
        <fullName evidence="9">Spore germination protein KB</fullName>
    </submittedName>
</protein>
<evidence type="ECO:0000256" key="6">
    <source>
        <dbReference type="ARBA" id="ARBA00022989"/>
    </source>
</evidence>
<evidence type="ECO:0000313" key="9">
    <source>
        <dbReference type="EMBL" id="SFE59642.1"/>
    </source>
</evidence>
<dbReference type="PANTHER" id="PTHR34975:SF2">
    <property type="entry name" value="SPORE GERMINATION PROTEIN A2"/>
    <property type="match status" value="1"/>
</dbReference>
<dbReference type="PANTHER" id="PTHR34975">
    <property type="entry name" value="SPORE GERMINATION PROTEIN A2"/>
    <property type="match status" value="1"/>
</dbReference>
<feature type="transmembrane region" description="Helical" evidence="8">
    <location>
        <begin position="218"/>
        <end position="240"/>
    </location>
</feature>
<evidence type="ECO:0000256" key="2">
    <source>
        <dbReference type="ARBA" id="ARBA00007998"/>
    </source>
</evidence>
<keyword evidence="6 8" id="KW-1133">Transmembrane helix</keyword>
<keyword evidence="10" id="KW-1185">Reference proteome</keyword>
<sequence length="369" mass="41702">MLEKERLSSRQLVVLIFMCTVGDMFQLYPSLLASLAHQDAWISSLLGIIGGLFVIACLYAADRIYPDLSLIETCMKVLGVVPGFILSIWYLFYFLMVCSYLVREIGGFLTTQIFMSTPHNVVHLLIILLMLWAMKAGIEAIGRSSEIILPFFLMAAAILVLCVLPQVEFHRLKPVGEHGLLPIIHGMLTGFTFPFCEMSAFLMITPHVNRQPHLSRDVLFVTIAAGLIFSIITTVSLTVLGTNLTAYSTYSMYVLAQKISIGNFLQRIEVLMAITYLITTFFKVVIFFYAFTIGIAQLFKLKQKKPLYFPGGLLIFGLAFVIAPDVLYYLRTIVTPWMYWDLTNGVLIPLFISLVYIVKRKFNKHPVPH</sequence>
<name>A0A1I2BU53_9BACL</name>
<evidence type="ECO:0000256" key="7">
    <source>
        <dbReference type="ARBA" id="ARBA00023136"/>
    </source>
</evidence>
<feature type="transmembrane region" description="Helical" evidence="8">
    <location>
        <begin position="73"/>
        <end position="102"/>
    </location>
</feature>
<dbReference type="InterPro" id="IPR004761">
    <property type="entry name" value="Spore_GerAB"/>
</dbReference>
<organism evidence="9 10">
    <name type="scientific">Paenibacillus catalpae</name>
    <dbReference type="NCBI Taxonomy" id="1045775"/>
    <lineage>
        <taxon>Bacteria</taxon>
        <taxon>Bacillati</taxon>
        <taxon>Bacillota</taxon>
        <taxon>Bacilli</taxon>
        <taxon>Bacillales</taxon>
        <taxon>Paenibacillaceae</taxon>
        <taxon>Paenibacillus</taxon>
    </lineage>
</organism>
<feature type="transmembrane region" description="Helical" evidence="8">
    <location>
        <begin position="273"/>
        <end position="295"/>
    </location>
</feature>
<feature type="transmembrane region" description="Helical" evidence="8">
    <location>
        <begin position="148"/>
        <end position="167"/>
    </location>
</feature>
<dbReference type="GO" id="GO:0016020">
    <property type="term" value="C:membrane"/>
    <property type="evidence" value="ECO:0007669"/>
    <property type="project" value="UniProtKB-SubCell"/>
</dbReference>
<feature type="transmembrane region" description="Helical" evidence="8">
    <location>
        <begin position="122"/>
        <end position="141"/>
    </location>
</feature>
<dbReference type="AlphaFoldDB" id="A0A1I2BU53"/>
<feature type="transmembrane region" description="Helical" evidence="8">
    <location>
        <begin position="337"/>
        <end position="358"/>
    </location>
</feature>